<dbReference type="EMBL" id="HF951689">
    <property type="protein sequence ID" value="CCW35614.1"/>
    <property type="molecule type" value="Genomic_DNA"/>
</dbReference>
<dbReference type="RefSeq" id="WP_016483142.1">
    <property type="nucleotide sequence ID" value="NC_021487.1"/>
</dbReference>
<dbReference type="Pfam" id="PF20581">
    <property type="entry name" value="DUF6785"/>
    <property type="match status" value="1"/>
</dbReference>
<dbReference type="HOGENOM" id="CLU_405827_0_0_0"/>
<evidence type="ECO:0000259" key="3">
    <source>
        <dbReference type="Pfam" id="PF20581"/>
    </source>
</evidence>
<gene>
    <name evidence="4" type="ORF">CCALI_01801</name>
</gene>
<evidence type="ECO:0000259" key="2">
    <source>
        <dbReference type="Pfam" id="PF20580"/>
    </source>
</evidence>
<feature type="domain" description="DUF6784" evidence="2">
    <location>
        <begin position="573"/>
        <end position="671"/>
    </location>
</feature>
<organism evidence="4 5">
    <name type="scientific">Chthonomonas calidirosea (strain DSM 23976 / ICMP 18418 / T49)</name>
    <dbReference type="NCBI Taxonomy" id="1303518"/>
    <lineage>
        <taxon>Bacteria</taxon>
        <taxon>Bacillati</taxon>
        <taxon>Armatimonadota</taxon>
        <taxon>Chthonomonadia</taxon>
        <taxon>Chthonomonadales</taxon>
        <taxon>Chthonomonadaceae</taxon>
        <taxon>Chthonomonas</taxon>
    </lineage>
</organism>
<feature type="transmembrane region" description="Helical" evidence="1">
    <location>
        <begin position="388"/>
        <end position="409"/>
    </location>
</feature>
<feature type="transmembrane region" description="Helical" evidence="1">
    <location>
        <begin position="415"/>
        <end position="433"/>
    </location>
</feature>
<dbReference type="STRING" id="454171.CP488_02291"/>
<feature type="transmembrane region" description="Helical" evidence="1">
    <location>
        <begin position="567"/>
        <end position="586"/>
    </location>
</feature>
<sequence length="672" mass="75868">MSAETLPPSAKATAQISTPRSQRGIGITRRALVIGVLLIPLMCFWNEYTEIVAQATDLAAMSLIIAVVFALFVILLINFMLKRYLPKYALTQAEIMYIYIMQTTSIGISGIGMMQFLNTFLADVFYYGTPENHWKEKLLPAVRPWLLPKESVVKAYFTGQSSFWRLDHILGWLSPILVWSAYIVVLLGVMLCMAALFRRQWADQERLSFPITQLPLEISKEGWASDLFSNRLLWIGFLIPVVLESLASLNYLYPNIPFIPIKPSDPRLDLTPLFSNPPWNGVGTLQLSFYPLVIGLTYFLPLDVAFSLWFFYLFGKMENVMATAFGYHQPGASMAAADMPYLGEQSAGAFIMVALFALYGARRHIKAAARSLFSRVQRRQLDDANEPLPYPLALVGTIGGLIFLVVFGMAIGMSWWVPVLFFILFYFYVITFTRMRAEAGLPWGFGPDMNVHNLMRAAGGTQAFTPANQIGLNILLWQDLDMRTTQMPNHLEAMKIGESTRMNLRHVAAVIMVAIVVGTLSSWAAVLTCYYQYGAATAKVNDWRTYMGKVPWTTMKDWLDNPVRPNLARMEGVGVGMLVTAFLIFMRSRFVWWPFHPIGYAVSGTFTMAWLWCATLVGWLLKALIIRYGGMSSYRRYLPFFIGLILGDYITGSVWAIYGSVTGIHTYRCFPI</sequence>
<dbReference type="KEGG" id="ccz:CCALI_01801"/>
<feature type="transmembrane region" description="Helical" evidence="1">
    <location>
        <begin position="598"/>
        <end position="625"/>
    </location>
</feature>
<feature type="transmembrane region" description="Helical" evidence="1">
    <location>
        <begin position="232"/>
        <end position="253"/>
    </location>
</feature>
<dbReference type="eggNOG" id="ENOG502Z7XV">
    <property type="taxonomic scope" value="Bacteria"/>
</dbReference>
<reference evidence="5" key="1">
    <citation type="submission" date="2013-03" db="EMBL/GenBank/DDBJ databases">
        <title>Genome sequence of Chthonomonas calidirosea, the first sequenced genome from the Armatimonadetes phylum (formally candidate division OP10).</title>
        <authorList>
            <person name="Lee K.C.Y."/>
            <person name="Morgan X.C."/>
            <person name="Dunfield P.F."/>
            <person name="Tamas I."/>
            <person name="Houghton K.M."/>
            <person name="Vyssotski M."/>
            <person name="Ryan J.L.J."/>
            <person name="Lagutin K."/>
            <person name="McDonald I.R."/>
            <person name="Stott M.B."/>
        </authorList>
    </citation>
    <scope>NUCLEOTIDE SEQUENCE [LARGE SCALE GENOMIC DNA]</scope>
    <source>
        <strain evidence="5">DSM 23976 / ICMP 18418 / T49</strain>
    </source>
</reference>
<feature type="transmembrane region" description="Helical" evidence="1">
    <location>
        <begin position="507"/>
        <end position="533"/>
    </location>
</feature>
<keyword evidence="1" id="KW-0472">Membrane</keyword>
<dbReference type="AlphaFoldDB" id="S0EYQ9"/>
<dbReference type="InParanoid" id="S0EYQ9"/>
<dbReference type="OrthoDB" id="5428060at2"/>
<keyword evidence="5" id="KW-1185">Reference proteome</keyword>
<feature type="transmembrane region" description="Helical" evidence="1">
    <location>
        <begin position="176"/>
        <end position="197"/>
    </location>
</feature>
<dbReference type="Pfam" id="PF20580">
    <property type="entry name" value="DUF6784"/>
    <property type="match status" value="1"/>
</dbReference>
<protein>
    <submittedName>
        <fullName evidence="4">Uncharacterized protein</fullName>
    </submittedName>
</protein>
<proteinExistence type="predicted"/>
<dbReference type="Proteomes" id="UP000014227">
    <property type="component" value="Chromosome I"/>
</dbReference>
<dbReference type="PATRIC" id="fig|1303518.3.peg.1861"/>
<keyword evidence="1" id="KW-0812">Transmembrane</keyword>
<dbReference type="InterPro" id="IPR046712">
    <property type="entry name" value="DUF6785"/>
</dbReference>
<evidence type="ECO:0000313" key="4">
    <source>
        <dbReference type="EMBL" id="CCW35614.1"/>
    </source>
</evidence>
<feature type="transmembrane region" description="Helical" evidence="1">
    <location>
        <begin position="30"/>
        <end position="48"/>
    </location>
</feature>
<accession>S0EYQ9</accession>
<keyword evidence="1" id="KW-1133">Transmembrane helix</keyword>
<evidence type="ECO:0000313" key="5">
    <source>
        <dbReference type="Proteomes" id="UP000014227"/>
    </source>
</evidence>
<name>S0EYQ9_CHTCT</name>
<feature type="transmembrane region" description="Helical" evidence="1">
    <location>
        <begin position="60"/>
        <end position="81"/>
    </location>
</feature>
<feature type="transmembrane region" description="Helical" evidence="1">
    <location>
        <begin position="289"/>
        <end position="314"/>
    </location>
</feature>
<feature type="transmembrane region" description="Helical" evidence="1">
    <location>
        <begin position="93"/>
        <end position="117"/>
    </location>
</feature>
<dbReference type="InterPro" id="IPR046711">
    <property type="entry name" value="DUF6784"/>
</dbReference>
<evidence type="ECO:0000256" key="1">
    <source>
        <dbReference type="SAM" id="Phobius"/>
    </source>
</evidence>
<feature type="domain" description="DUF6785" evidence="3">
    <location>
        <begin position="29"/>
        <end position="534"/>
    </location>
</feature>
<feature type="transmembrane region" description="Helical" evidence="1">
    <location>
        <begin position="637"/>
        <end position="658"/>
    </location>
</feature>